<dbReference type="Gene3D" id="3.30.565.10">
    <property type="entry name" value="Histidine kinase-like ATPase, C-terminal domain"/>
    <property type="match status" value="1"/>
</dbReference>
<keyword evidence="8" id="KW-0902">Two-component regulatory system</keyword>
<reference evidence="12 13" key="1">
    <citation type="journal article" date="2019" name="Nat. Microbiol.">
        <title>Mediterranean grassland soil C-N compound turnover is dependent on rainfall and depth, and is mediated by genomically divergent microorganisms.</title>
        <authorList>
            <person name="Diamond S."/>
            <person name="Andeer P.F."/>
            <person name="Li Z."/>
            <person name="Crits-Christoph A."/>
            <person name="Burstein D."/>
            <person name="Anantharaman K."/>
            <person name="Lane K.R."/>
            <person name="Thomas B.C."/>
            <person name="Pan C."/>
            <person name="Northen T.R."/>
            <person name="Banfield J.F."/>
        </authorList>
    </citation>
    <scope>NUCLEOTIDE SEQUENCE [LARGE SCALE GENOMIC DNA]</scope>
    <source>
        <strain evidence="12">WS_11</strain>
    </source>
</reference>
<gene>
    <name evidence="12" type="ORF">E6K81_06220</name>
</gene>
<dbReference type="GO" id="GO:0006355">
    <property type="term" value="P:regulation of DNA-templated transcription"/>
    <property type="evidence" value="ECO:0007669"/>
    <property type="project" value="InterPro"/>
</dbReference>
<evidence type="ECO:0000256" key="7">
    <source>
        <dbReference type="ARBA" id="ARBA00022840"/>
    </source>
</evidence>
<dbReference type="PANTHER" id="PTHR43065:SF10">
    <property type="entry name" value="PEROXIDE STRESS-ACTIVATED HISTIDINE KINASE MAK3"/>
    <property type="match status" value="1"/>
</dbReference>
<sequence length="645" mass="69503">MTIEQVDALRALLRRADEVRGLAGRAEVATAEDPDEVAALLRTVSDLVEEHERIHRRLLETNVQLVSLREVASGMVSSLDAGETTRTVTRYLHRAFGFEDAFLLLIDAEARTLAGTWTHGGDGREHSHRLELPLIGDSGAITRALWLNRTVHLRDPRHHPVAVLPDGHALQATLGGLGSLACVPLQRSPSPTSAESRARCGARCVLGDAAVVVPPPGPAAEAWASEREERQRRCLGCDLMPILGVIGMARPAEAPPLNGGDVALLESIALSVAPVVENAGLTQELRRSERFRLHILDSMASALVAVNMQGEVLTFNRAAQELLGFSEAEAHGQPAGLLFGEEGEAALRATLEQGRECLRREILLRTREGEPVPVSLTTSLLRNERRGVYGAIATFMGLTPLRRAEEHARRQDRLAALGRFTSSVAHEIRNPLTGIAAGVQYLARTLDEGSQRENLDFILSEIRRLDRIVQDLFDITHPRGLQLRVAPLADALRRAAQSLEAYLAERRVGVELAVAPRTPPVPHDADQLQQVFINLIKNAAEASPAGAVVRVAVAVAPPAGRGAALGQGGGVLVRVEDLGSGISLEHLKTVFEPFFTTRQGGTGLGLYICHDIVKRHGGLLTVHSELGRGTTFSVELPIESNGGTP</sequence>
<feature type="domain" description="PAS" evidence="10">
    <location>
        <begin position="288"/>
        <end position="353"/>
    </location>
</feature>
<comment type="catalytic activity">
    <reaction evidence="1">
        <text>ATP + protein L-histidine = ADP + protein N-phospho-L-histidine.</text>
        <dbReference type="EC" id="2.7.13.3"/>
    </reaction>
</comment>
<evidence type="ECO:0000256" key="4">
    <source>
        <dbReference type="ARBA" id="ARBA00022679"/>
    </source>
</evidence>
<dbReference type="NCBIfam" id="TIGR00229">
    <property type="entry name" value="sensory_box"/>
    <property type="match status" value="1"/>
</dbReference>
<dbReference type="PRINTS" id="PR00344">
    <property type="entry name" value="BCTRLSENSOR"/>
</dbReference>
<protein>
    <recommendedName>
        <fullName evidence="2">histidine kinase</fullName>
        <ecNumber evidence="2">2.7.13.3</ecNumber>
    </recommendedName>
</protein>
<dbReference type="InterPro" id="IPR035965">
    <property type="entry name" value="PAS-like_dom_sf"/>
</dbReference>
<keyword evidence="5" id="KW-0547">Nucleotide-binding</keyword>
<keyword evidence="6" id="KW-0418">Kinase</keyword>
<dbReference type="Gene3D" id="3.30.450.20">
    <property type="entry name" value="PAS domain"/>
    <property type="match status" value="1"/>
</dbReference>
<dbReference type="PROSITE" id="PS50112">
    <property type="entry name" value="PAS"/>
    <property type="match status" value="1"/>
</dbReference>
<dbReference type="InterPro" id="IPR000014">
    <property type="entry name" value="PAS"/>
</dbReference>
<dbReference type="CDD" id="cd00082">
    <property type="entry name" value="HisKA"/>
    <property type="match status" value="1"/>
</dbReference>
<dbReference type="InterPro" id="IPR000700">
    <property type="entry name" value="PAS-assoc_C"/>
</dbReference>
<feature type="domain" description="PAC" evidence="11">
    <location>
        <begin position="358"/>
        <end position="410"/>
    </location>
</feature>
<dbReference type="SUPFAM" id="SSF55785">
    <property type="entry name" value="PYP-like sensor domain (PAS domain)"/>
    <property type="match status" value="1"/>
</dbReference>
<dbReference type="InterPro" id="IPR029016">
    <property type="entry name" value="GAF-like_dom_sf"/>
</dbReference>
<dbReference type="SMART" id="SM00091">
    <property type="entry name" value="PAS"/>
    <property type="match status" value="1"/>
</dbReference>
<dbReference type="InterPro" id="IPR036097">
    <property type="entry name" value="HisK_dim/P_sf"/>
</dbReference>
<dbReference type="Proteomes" id="UP000319771">
    <property type="component" value="Unassembled WGS sequence"/>
</dbReference>
<evidence type="ECO:0000256" key="8">
    <source>
        <dbReference type="ARBA" id="ARBA00023012"/>
    </source>
</evidence>
<dbReference type="PROSITE" id="PS50109">
    <property type="entry name" value="HIS_KIN"/>
    <property type="match status" value="1"/>
</dbReference>
<evidence type="ECO:0000259" key="9">
    <source>
        <dbReference type="PROSITE" id="PS50109"/>
    </source>
</evidence>
<dbReference type="Pfam" id="PF02518">
    <property type="entry name" value="HATPase_c"/>
    <property type="match status" value="1"/>
</dbReference>
<dbReference type="SMART" id="SM00065">
    <property type="entry name" value="GAF"/>
    <property type="match status" value="1"/>
</dbReference>
<dbReference type="PANTHER" id="PTHR43065">
    <property type="entry name" value="SENSOR HISTIDINE KINASE"/>
    <property type="match status" value="1"/>
</dbReference>
<keyword evidence="3" id="KW-0597">Phosphoprotein</keyword>
<dbReference type="InterPro" id="IPR003018">
    <property type="entry name" value="GAF"/>
</dbReference>
<dbReference type="InterPro" id="IPR005467">
    <property type="entry name" value="His_kinase_dom"/>
</dbReference>
<comment type="caution">
    <text evidence="12">The sequence shown here is derived from an EMBL/GenBank/DDBJ whole genome shotgun (WGS) entry which is preliminary data.</text>
</comment>
<dbReference type="InterPro" id="IPR004358">
    <property type="entry name" value="Sig_transdc_His_kin-like_C"/>
</dbReference>
<dbReference type="InterPro" id="IPR003661">
    <property type="entry name" value="HisK_dim/P_dom"/>
</dbReference>
<dbReference type="InterPro" id="IPR003594">
    <property type="entry name" value="HATPase_dom"/>
</dbReference>
<dbReference type="SMART" id="SM00387">
    <property type="entry name" value="HATPase_c"/>
    <property type="match status" value="1"/>
</dbReference>
<organism evidence="12 13">
    <name type="scientific">Eiseniibacteriota bacterium</name>
    <dbReference type="NCBI Taxonomy" id="2212470"/>
    <lineage>
        <taxon>Bacteria</taxon>
        <taxon>Candidatus Eiseniibacteriota</taxon>
    </lineage>
</organism>
<accession>A0A538UAF7</accession>
<dbReference type="AlphaFoldDB" id="A0A538UAF7"/>
<keyword evidence="4" id="KW-0808">Transferase</keyword>
<dbReference type="SUPFAM" id="SSF47384">
    <property type="entry name" value="Homodimeric domain of signal transducing histidine kinase"/>
    <property type="match status" value="1"/>
</dbReference>
<dbReference type="SMART" id="SM00388">
    <property type="entry name" value="HisKA"/>
    <property type="match status" value="1"/>
</dbReference>
<dbReference type="SUPFAM" id="SSF55874">
    <property type="entry name" value="ATPase domain of HSP90 chaperone/DNA topoisomerase II/histidine kinase"/>
    <property type="match status" value="1"/>
</dbReference>
<dbReference type="GO" id="GO:0000155">
    <property type="term" value="F:phosphorelay sensor kinase activity"/>
    <property type="evidence" value="ECO:0007669"/>
    <property type="project" value="InterPro"/>
</dbReference>
<proteinExistence type="predicted"/>
<dbReference type="CDD" id="cd00130">
    <property type="entry name" value="PAS"/>
    <property type="match status" value="1"/>
</dbReference>
<evidence type="ECO:0000313" key="12">
    <source>
        <dbReference type="EMBL" id="TMQ72856.1"/>
    </source>
</evidence>
<dbReference type="Pfam" id="PF00989">
    <property type="entry name" value="PAS"/>
    <property type="match status" value="1"/>
</dbReference>
<evidence type="ECO:0000259" key="11">
    <source>
        <dbReference type="PROSITE" id="PS50113"/>
    </source>
</evidence>
<dbReference type="GO" id="GO:0005524">
    <property type="term" value="F:ATP binding"/>
    <property type="evidence" value="ECO:0007669"/>
    <property type="project" value="UniProtKB-KW"/>
</dbReference>
<keyword evidence="7" id="KW-0067">ATP-binding</keyword>
<evidence type="ECO:0000256" key="2">
    <source>
        <dbReference type="ARBA" id="ARBA00012438"/>
    </source>
</evidence>
<dbReference type="InterPro" id="IPR036890">
    <property type="entry name" value="HATPase_C_sf"/>
</dbReference>
<evidence type="ECO:0000259" key="10">
    <source>
        <dbReference type="PROSITE" id="PS50112"/>
    </source>
</evidence>
<evidence type="ECO:0000256" key="1">
    <source>
        <dbReference type="ARBA" id="ARBA00000085"/>
    </source>
</evidence>
<dbReference type="Gene3D" id="1.10.287.130">
    <property type="match status" value="1"/>
</dbReference>
<dbReference type="InterPro" id="IPR013767">
    <property type="entry name" value="PAS_fold"/>
</dbReference>
<dbReference type="PROSITE" id="PS50113">
    <property type="entry name" value="PAC"/>
    <property type="match status" value="1"/>
</dbReference>
<dbReference type="Gene3D" id="3.30.450.40">
    <property type="match status" value="1"/>
</dbReference>
<dbReference type="SUPFAM" id="SSF55781">
    <property type="entry name" value="GAF domain-like"/>
    <property type="match status" value="1"/>
</dbReference>
<dbReference type="EC" id="2.7.13.3" evidence="2"/>
<name>A0A538UAF7_UNCEI</name>
<evidence type="ECO:0000256" key="3">
    <source>
        <dbReference type="ARBA" id="ARBA00022553"/>
    </source>
</evidence>
<evidence type="ECO:0000256" key="6">
    <source>
        <dbReference type="ARBA" id="ARBA00022777"/>
    </source>
</evidence>
<dbReference type="EMBL" id="VBPB01000090">
    <property type="protein sequence ID" value="TMQ72856.1"/>
    <property type="molecule type" value="Genomic_DNA"/>
</dbReference>
<feature type="domain" description="Histidine kinase" evidence="9">
    <location>
        <begin position="423"/>
        <end position="640"/>
    </location>
</feature>
<evidence type="ECO:0000313" key="13">
    <source>
        <dbReference type="Proteomes" id="UP000319771"/>
    </source>
</evidence>
<dbReference type="Pfam" id="PF00512">
    <property type="entry name" value="HisKA"/>
    <property type="match status" value="1"/>
</dbReference>
<evidence type="ECO:0000256" key="5">
    <source>
        <dbReference type="ARBA" id="ARBA00022741"/>
    </source>
</evidence>